<evidence type="ECO:0000256" key="3">
    <source>
        <dbReference type="SAM" id="Phobius"/>
    </source>
</evidence>
<feature type="signal peptide" evidence="1">
    <location>
        <begin position="1"/>
        <end position="33"/>
    </location>
</feature>
<proteinExistence type="inferred from homology"/>
<dbReference type="GO" id="GO:0008253">
    <property type="term" value="F:5'-nucleotidase activity"/>
    <property type="evidence" value="ECO:0007669"/>
    <property type="project" value="UniProtKB-EC"/>
</dbReference>
<dbReference type="RefSeq" id="WP_307635229.1">
    <property type="nucleotide sequence ID" value="NZ_JAUSQL010000001.1"/>
</dbReference>
<feature type="transmembrane region" description="Helical" evidence="3">
    <location>
        <begin position="610"/>
        <end position="631"/>
    </location>
</feature>
<dbReference type="SUPFAM" id="SSF55816">
    <property type="entry name" value="5'-nucleotidase (syn. UDP-sugar hydrolase), C-terminal domain"/>
    <property type="match status" value="1"/>
</dbReference>
<feature type="chain" id="PRO_5044983397" evidence="1">
    <location>
        <begin position="34"/>
        <end position="639"/>
    </location>
</feature>
<dbReference type="Gene3D" id="3.60.21.10">
    <property type="match status" value="1"/>
</dbReference>
<dbReference type="PRINTS" id="PR01607">
    <property type="entry name" value="APYRASEFAMLY"/>
</dbReference>
<keyword evidence="6" id="KW-1185">Reference proteome</keyword>
<evidence type="ECO:0000256" key="1">
    <source>
        <dbReference type="RuleBase" id="RU362119"/>
    </source>
</evidence>
<reference evidence="5 6" key="1">
    <citation type="submission" date="2023-07" db="EMBL/GenBank/DDBJ databases">
        <title>Sequencing the genomes of 1000 actinobacteria strains.</title>
        <authorList>
            <person name="Klenk H.-P."/>
        </authorList>
    </citation>
    <scope>NUCLEOTIDE SEQUENCE [LARGE SCALE GENOMIC DNA]</scope>
    <source>
        <strain evidence="5 6">DSM 19515</strain>
    </source>
</reference>
<dbReference type="Pfam" id="PF02872">
    <property type="entry name" value="5_nucleotid_C"/>
    <property type="match status" value="1"/>
</dbReference>
<dbReference type="InterPro" id="IPR006179">
    <property type="entry name" value="5_nucleotidase/apyrase"/>
</dbReference>
<gene>
    <name evidence="5" type="ORF">J2S45_001883</name>
</gene>
<dbReference type="InterPro" id="IPR029052">
    <property type="entry name" value="Metallo-depent_PP-like"/>
</dbReference>
<dbReference type="SUPFAM" id="SSF56300">
    <property type="entry name" value="Metallo-dependent phosphatases"/>
    <property type="match status" value="1"/>
</dbReference>
<dbReference type="PROSITE" id="PS51318">
    <property type="entry name" value="TAT"/>
    <property type="match status" value="1"/>
</dbReference>
<feature type="domain" description="5'-Nucleotidase C-terminal" evidence="4">
    <location>
        <begin position="341"/>
        <end position="481"/>
    </location>
</feature>
<accession>A0ABT9PLC9</accession>
<keyword evidence="3" id="KW-0472">Membrane</keyword>
<feature type="compositionally biased region" description="Gly residues" evidence="2">
    <location>
        <begin position="546"/>
        <end position="574"/>
    </location>
</feature>
<keyword evidence="3" id="KW-1133">Transmembrane helix</keyword>
<keyword evidence="1" id="KW-0547">Nucleotide-binding</keyword>
<evidence type="ECO:0000313" key="6">
    <source>
        <dbReference type="Proteomes" id="UP001230145"/>
    </source>
</evidence>
<organism evidence="5 6">
    <name type="scientific">Trueperella abortisuis</name>
    <dbReference type="NCBI Taxonomy" id="445930"/>
    <lineage>
        <taxon>Bacteria</taxon>
        <taxon>Bacillati</taxon>
        <taxon>Actinomycetota</taxon>
        <taxon>Actinomycetes</taxon>
        <taxon>Actinomycetales</taxon>
        <taxon>Actinomycetaceae</taxon>
        <taxon>Trueperella</taxon>
    </lineage>
</organism>
<dbReference type="Gene3D" id="3.90.780.10">
    <property type="entry name" value="5'-Nucleotidase, C-terminal domain"/>
    <property type="match status" value="1"/>
</dbReference>
<dbReference type="EMBL" id="JAUSQL010000001">
    <property type="protein sequence ID" value="MDP9833204.1"/>
    <property type="molecule type" value="Genomic_DNA"/>
</dbReference>
<dbReference type="PANTHER" id="PTHR11575">
    <property type="entry name" value="5'-NUCLEOTIDASE-RELATED"/>
    <property type="match status" value="1"/>
</dbReference>
<keyword evidence="1" id="KW-0732">Signal</keyword>
<dbReference type="InterPro" id="IPR008334">
    <property type="entry name" value="5'-Nucleotdase_C"/>
</dbReference>
<keyword evidence="3" id="KW-0812">Transmembrane</keyword>
<comment type="caution">
    <text evidence="5">The sequence shown here is derived from an EMBL/GenBank/DDBJ whole genome shotgun (WGS) entry which is preliminary data.</text>
</comment>
<dbReference type="Proteomes" id="UP001230145">
    <property type="component" value="Unassembled WGS sequence"/>
</dbReference>
<evidence type="ECO:0000313" key="5">
    <source>
        <dbReference type="EMBL" id="MDP9833204.1"/>
    </source>
</evidence>
<keyword evidence="1 5" id="KW-0378">Hydrolase</keyword>
<dbReference type="InterPro" id="IPR006311">
    <property type="entry name" value="TAT_signal"/>
</dbReference>
<dbReference type="PANTHER" id="PTHR11575:SF24">
    <property type="entry name" value="5'-NUCLEOTIDASE"/>
    <property type="match status" value="1"/>
</dbReference>
<name>A0ABT9PLC9_9ACTO</name>
<evidence type="ECO:0000259" key="4">
    <source>
        <dbReference type="Pfam" id="PF02872"/>
    </source>
</evidence>
<dbReference type="InterPro" id="IPR036907">
    <property type="entry name" value="5'-Nucleotdase_C_sf"/>
</dbReference>
<protein>
    <submittedName>
        <fullName evidence="5">5'-nucleotidase</fullName>
        <ecNumber evidence="5">3.1.3.5</ecNumber>
    </submittedName>
</protein>
<dbReference type="EC" id="3.1.3.5" evidence="5"/>
<comment type="similarity">
    <text evidence="1">Belongs to the 5'-nucleotidase family.</text>
</comment>
<sequence length="639" mass="65011">MKLHTSRTRTSFRSRFSALASAAILTLALAVPAALPAAAALDGDTNPTARPAASILFFQDGHDIAPVKQGTKDCPEFHGGIARLSTVLAEQKALGIPVDVAFGGDLGGGTLFGALFRGSAMVDAFNQVGVDVAGFGQHDFDYGLDTLRTNIANSTFPWVSSDLSVAGAPINGEENVAIIRQVGDVKIGYLGLTLGMETTSAGKDVDQADYVAAAKAAVTKLEGADVVVALAQFPLAADATRLLTEVPQIDVVLREENSFAQEGNDVTTLPDGRFAVAPEGNYGSLARINFIKNADGTWRATHQEVQINATVAEDPAILPLQQKYIDELDKRLAKQVACSDQAYTRPQSLGALAAEAFRNAADAQIGWLNAGGMRADLAAGPLAMKDILAVFPYNNQVMKVEVTGAQLRLGLEQGADSAPAGNSGGYPILAGASFTYDDDGQPGAKITDLKLADGTPISDSDVFTLALTNYVVNGGNKVTAFGSAKVLVDAGFAGSDFDALVAQLSKTSSCEAPGTGETPGPDMPGSPDTDETPAPGAGSSPATGSNGTGDGTGDGHGDGSGNGHGDGSGNGTGNGTAKAPSSASRFDGPASTADGTAGRTSRLENTGADVATLGLGGALAIAVGTCLVLSARRVVRRQG</sequence>
<evidence type="ECO:0000256" key="2">
    <source>
        <dbReference type="SAM" id="MobiDB-lite"/>
    </source>
</evidence>
<feature type="region of interest" description="Disordered" evidence="2">
    <location>
        <begin position="508"/>
        <end position="602"/>
    </location>
</feature>